<keyword evidence="3" id="KW-1185">Reference proteome</keyword>
<dbReference type="AlphaFoldDB" id="A0A8J3IV83"/>
<evidence type="ECO:0000313" key="3">
    <source>
        <dbReference type="Proteomes" id="UP000597444"/>
    </source>
</evidence>
<proteinExistence type="predicted"/>
<organism evidence="2 3">
    <name type="scientific">Reticulibacter mediterranei</name>
    <dbReference type="NCBI Taxonomy" id="2778369"/>
    <lineage>
        <taxon>Bacteria</taxon>
        <taxon>Bacillati</taxon>
        <taxon>Chloroflexota</taxon>
        <taxon>Ktedonobacteria</taxon>
        <taxon>Ktedonobacterales</taxon>
        <taxon>Reticulibacteraceae</taxon>
        <taxon>Reticulibacter</taxon>
    </lineage>
</organism>
<gene>
    <name evidence="2" type="ORF">KSF_068590</name>
</gene>
<accession>A0A8J3IV83</accession>
<dbReference type="EMBL" id="BNJK01000001">
    <property type="protein sequence ID" value="GHO96811.1"/>
    <property type="molecule type" value="Genomic_DNA"/>
</dbReference>
<sequence>MVGEYRKTGIPYPDHSQAKYPYQEYDPDSQEANSPAVRSAQKVDTEGIEEPAEPVAAMALTAYDMAEVMEATRARAGRPLAHFPDHTASYKIPVAQMHPALVKVIAVLRFPQSCPRTLTRTLIKSIATIV</sequence>
<reference evidence="2" key="1">
    <citation type="submission" date="2020-10" db="EMBL/GenBank/DDBJ databases">
        <title>Taxonomic study of unclassified bacteria belonging to the class Ktedonobacteria.</title>
        <authorList>
            <person name="Yabe S."/>
            <person name="Wang C.M."/>
            <person name="Zheng Y."/>
            <person name="Sakai Y."/>
            <person name="Cavaletti L."/>
            <person name="Monciardini P."/>
            <person name="Donadio S."/>
        </authorList>
    </citation>
    <scope>NUCLEOTIDE SEQUENCE</scope>
    <source>
        <strain evidence="2">ID150040</strain>
    </source>
</reference>
<dbReference type="Proteomes" id="UP000597444">
    <property type="component" value="Unassembled WGS sequence"/>
</dbReference>
<comment type="caution">
    <text evidence="2">The sequence shown here is derived from an EMBL/GenBank/DDBJ whole genome shotgun (WGS) entry which is preliminary data.</text>
</comment>
<feature type="region of interest" description="Disordered" evidence="1">
    <location>
        <begin position="1"/>
        <end position="49"/>
    </location>
</feature>
<evidence type="ECO:0000313" key="2">
    <source>
        <dbReference type="EMBL" id="GHO96811.1"/>
    </source>
</evidence>
<name>A0A8J3IV83_9CHLR</name>
<evidence type="ECO:0000256" key="1">
    <source>
        <dbReference type="SAM" id="MobiDB-lite"/>
    </source>
</evidence>
<protein>
    <submittedName>
        <fullName evidence="2">Uncharacterized protein</fullName>
    </submittedName>
</protein>